<proteinExistence type="predicted"/>
<dbReference type="Pfam" id="PF12239">
    <property type="entry name" value="DUF3605"/>
    <property type="match status" value="1"/>
</dbReference>
<dbReference type="OrthoDB" id="10053431at2759"/>
<reference evidence="1" key="1">
    <citation type="journal article" date="2017" name="Nat. Genet.">
        <title>Contrasting evolutionary genome dynamics between domesticated and wild yeasts.</title>
        <authorList>
            <person name="Yue J.X."/>
            <person name="Li J."/>
            <person name="Aigrain L."/>
            <person name="Hallin J."/>
            <person name="Persson K."/>
            <person name="Oliver K."/>
            <person name="Bergstrom A."/>
            <person name="Coupland P."/>
            <person name="Warringer J."/>
            <person name="Lagomarsino M.C."/>
            <person name="Fischer G."/>
            <person name="Durbin R."/>
            <person name="Liti G."/>
        </authorList>
    </citation>
    <scope>NUCLEOTIDE SEQUENCE</scope>
    <source>
        <strain evidence="1">CBS432</strain>
    </source>
</reference>
<name>A0A8B8V115_SACPA</name>
<gene>
    <name evidence="1" type="primary">HTC1</name>
    <name evidence="1" type="ORF">SPAR_P02000</name>
</gene>
<accession>A0A8B8V115</accession>
<dbReference type="KEGG" id="spao:SPAR_P02000"/>
<dbReference type="AlphaFoldDB" id="A0A8B8V115"/>
<dbReference type="RefSeq" id="XP_033769697.1">
    <property type="nucleotide sequence ID" value="XM_033913806.1"/>
</dbReference>
<evidence type="ECO:0000313" key="1">
    <source>
        <dbReference type="RefSeq" id="XP_033769697.1"/>
    </source>
</evidence>
<dbReference type="InterPro" id="IPR022036">
    <property type="entry name" value="DUF3605"/>
</dbReference>
<organism evidence="1">
    <name type="scientific">Saccharomyces paradoxus</name>
    <name type="common">Yeast</name>
    <name type="synonym">Saccharomyces douglasii</name>
    <dbReference type="NCBI Taxonomy" id="27291"/>
    <lineage>
        <taxon>Eukaryota</taxon>
        <taxon>Fungi</taxon>
        <taxon>Dikarya</taxon>
        <taxon>Ascomycota</taxon>
        <taxon>Saccharomycotina</taxon>
        <taxon>Saccharomycetes</taxon>
        <taxon>Saccharomycetales</taxon>
        <taxon>Saccharomycetaceae</taxon>
        <taxon>Saccharomyces</taxon>
    </lineage>
</organism>
<dbReference type="PANTHER" id="PTHR35020">
    <property type="entry name" value="N-ACETYLGLUCOSAMINE-INDUCED PROTEIN 1"/>
    <property type="match status" value="1"/>
</dbReference>
<reference evidence="1" key="2">
    <citation type="submission" date="2020-01" db="EMBL/GenBank/DDBJ databases">
        <title>Population-level Yeast Reference Genomes.</title>
        <authorList>
            <person name="Yue J.-X."/>
        </authorList>
    </citation>
    <scope>NUCLEOTIDE SEQUENCE</scope>
    <source>
        <strain evidence="1">CBS432</strain>
    </source>
</reference>
<sequence length="200" mass="22859">MQQDIVNDNQEEAQEWKWEQIKDIIESGDLALLKRSRQMTEKYHEHKKRTAGLDMNQYVLQKLGWSPNGPQYEDPAAKAFSASTLYAVRANDFPYNFEPGVVHLVLWSKIALPVHSPDKAVRSAACARINAFLQAQPLLRSLVTSGHVAWFVNYPELQSVARIFHDHVLLFFPRECYSAEQVKITIDGILSHGFEPLALR</sequence>
<dbReference type="PANTHER" id="PTHR35020:SF2">
    <property type="entry name" value="N-ACETYLGLUCOSAMINE-INDUCED PROTEIN 1"/>
    <property type="match status" value="1"/>
</dbReference>
<dbReference type="GO" id="GO:0005737">
    <property type="term" value="C:cytoplasm"/>
    <property type="evidence" value="ECO:0007669"/>
    <property type="project" value="TreeGrafter"/>
</dbReference>
<protein>
    <submittedName>
        <fullName evidence="1">Htc1p</fullName>
    </submittedName>
</protein>
<reference evidence="1" key="4">
    <citation type="submission" date="2025-08" db="UniProtKB">
        <authorList>
            <consortium name="RefSeq"/>
        </authorList>
    </citation>
    <scope>IDENTIFICATION</scope>
    <source>
        <strain evidence="1">CBS432</strain>
    </source>
</reference>
<dbReference type="VEuPathDB" id="FungiDB:SPAR_P02000"/>
<reference evidence="1" key="3">
    <citation type="submission" date="2025-07" db="EMBL/GenBank/DDBJ databases">
        <authorList>
            <consortium name="NCBI Genome Project"/>
        </authorList>
    </citation>
    <scope>NUCLEOTIDE SEQUENCE</scope>
    <source>
        <strain evidence="1">CBS432</strain>
    </source>
</reference>
<dbReference type="GeneID" id="54634142"/>
<dbReference type="GO" id="GO:0006044">
    <property type="term" value="P:N-acetylglucosamine metabolic process"/>
    <property type="evidence" value="ECO:0007669"/>
    <property type="project" value="TreeGrafter"/>
</dbReference>